<dbReference type="Proteomes" id="UP001311915">
    <property type="component" value="Unassembled WGS sequence"/>
</dbReference>
<sequence length="198" mass="21781">MVGTESSATGTTGLGGIQSSVQGGMQPNVIDYNHPLFLNPSDVSGAQIISFQLTCIKNYSIWHRSMRVALLGRNKLGMIDGTLLSWIMNSVAKELLRGIMYVSIEKKICGMSSKHLFLHQTVNVNKSKDFVVHLQKLKLFQYLMGLNESYLQARSQILLMSPLPSVNQAYAMIVSDESHKAVATSAGVLRVRPGAERL</sequence>
<comment type="caution">
    <text evidence="2">The sequence shown here is derived from an EMBL/GenBank/DDBJ whole genome shotgun (WGS) entry which is preliminary data.</text>
</comment>
<dbReference type="EMBL" id="JAWPEI010000006">
    <property type="protein sequence ID" value="KAK4724729.1"/>
    <property type="molecule type" value="Genomic_DNA"/>
</dbReference>
<evidence type="ECO:0000259" key="1">
    <source>
        <dbReference type="Pfam" id="PF14244"/>
    </source>
</evidence>
<evidence type="ECO:0000313" key="3">
    <source>
        <dbReference type="Proteomes" id="UP001311915"/>
    </source>
</evidence>
<evidence type="ECO:0000313" key="2">
    <source>
        <dbReference type="EMBL" id="KAK4724729.1"/>
    </source>
</evidence>
<accession>A0AAV9LJ24</accession>
<dbReference type="PANTHER" id="PTHR37610:SF78">
    <property type="entry name" value="GAG-POLYPEPTIDE OF LTR COPIA-TYPE-RELATED"/>
    <property type="match status" value="1"/>
</dbReference>
<name>A0AAV9LJ24_9SOLN</name>
<organism evidence="2 3">
    <name type="scientific">Solanum pinnatisectum</name>
    <name type="common">tansyleaf nightshade</name>
    <dbReference type="NCBI Taxonomy" id="50273"/>
    <lineage>
        <taxon>Eukaryota</taxon>
        <taxon>Viridiplantae</taxon>
        <taxon>Streptophyta</taxon>
        <taxon>Embryophyta</taxon>
        <taxon>Tracheophyta</taxon>
        <taxon>Spermatophyta</taxon>
        <taxon>Magnoliopsida</taxon>
        <taxon>eudicotyledons</taxon>
        <taxon>Gunneridae</taxon>
        <taxon>Pentapetalae</taxon>
        <taxon>asterids</taxon>
        <taxon>lamiids</taxon>
        <taxon>Solanales</taxon>
        <taxon>Solanaceae</taxon>
        <taxon>Solanoideae</taxon>
        <taxon>Solaneae</taxon>
        <taxon>Solanum</taxon>
    </lineage>
</organism>
<proteinExistence type="predicted"/>
<dbReference type="AlphaFoldDB" id="A0AAV9LJ24"/>
<protein>
    <recommendedName>
        <fullName evidence="1">Retrotransposon Copia-like N-terminal domain-containing protein</fullName>
    </recommendedName>
</protein>
<dbReference type="PANTHER" id="PTHR37610">
    <property type="entry name" value="CCHC-TYPE DOMAIN-CONTAINING PROTEIN"/>
    <property type="match status" value="1"/>
</dbReference>
<gene>
    <name evidence="2" type="ORF">R3W88_027508</name>
</gene>
<reference evidence="2 3" key="1">
    <citation type="submission" date="2023-10" db="EMBL/GenBank/DDBJ databases">
        <title>Genome-Wide Identification Analysis in wild type Solanum Pinnatisectum Reveals Some Genes Defensing Phytophthora Infestans.</title>
        <authorList>
            <person name="Sun C."/>
        </authorList>
    </citation>
    <scope>NUCLEOTIDE SEQUENCE [LARGE SCALE GENOMIC DNA]</scope>
    <source>
        <strain evidence="2">LQN</strain>
        <tissue evidence="2">Leaf</tissue>
    </source>
</reference>
<dbReference type="Pfam" id="PF14244">
    <property type="entry name" value="Retrotran_gag_3"/>
    <property type="match status" value="1"/>
</dbReference>
<feature type="domain" description="Retrotransposon Copia-like N-terminal" evidence="1">
    <location>
        <begin position="40"/>
        <end position="83"/>
    </location>
</feature>
<dbReference type="InterPro" id="IPR029472">
    <property type="entry name" value="Copia-like_N"/>
</dbReference>
<keyword evidence="3" id="KW-1185">Reference proteome</keyword>